<feature type="compositionally biased region" description="Acidic residues" evidence="1">
    <location>
        <begin position="101"/>
        <end position="112"/>
    </location>
</feature>
<evidence type="ECO:0008006" key="5">
    <source>
        <dbReference type="Google" id="ProtNLM"/>
    </source>
</evidence>
<reference evidence="3" key="1">
    <citation type="submission" date="2014-09" db="EMBL/GenBank/DDBJ databases">
        <title>Draft genome sequence of an oleaginous Mucoromycotina fungus Mucor ambiguus NBRC6742.</title>
        <authorList>
            <person name="Takeda I."/>
            <person name="Yamane N."/>
            <person name="Morita T."/>
            <person name="Tamano K."/>
            <person name="Machida M."/>
            <person name="Baker S."/>
            <person name="Koike H."/>
        </authorList>
    </citation>
    <scope>NUCLEOTIDE SEQUENCE</scope>
    <source>
        <strain evidence="3">NBRC 6742</strain>
    </source>
</reference>
<evidence type="ECO:0000313" key="4">
    <source>
        <dbReference type="Proteomes" id="UP000053815"/>
    </source>
</evidence>
<dbReference type="AlphaFoldDB" id="A0A0C9N421"/>
<accession>A0A0C9N421</accession>
<organism evidence="3">
    <name type="scientific">Mucor ambiguus</name>
    <dbReference type="NCBI Taxonomy" id="91626"/>
    <lineage>
        <taxon>Eukaryota</taxon>
        <taxon>Fungi</taxon>
        <taxon>Fungi incertae sedis</taxon>
        <taxon>Mucoromycota</taxon>
        <taxon>Mucoromycotina</taxon>
        <taxon>Mucoromycetes</taxon>
        <taxon>Mucorales</taxon>
        <taxon>Mucorineae</taxon>
        <taxon>Mucoraceae</taxon>
        <taxon>Mucor</taxon>
    </lineage>
</organism>
<keyword evidence="4" id="KW-1185">Reference proteome</keyword>
<keyword evidence="2" id="KW-0732">Signal</keyword>
<protein>
    <recommendedName>
        <fullName evidence="5">Secreted protein</fullName>
    </recommendedName>
</protein>
<evidence type="ECO:0000256" key="2">
    <source>
        <dbReference type="SAM" id="SignalP"/>
    </source>
</evidence>
<feature type="chain" id="PRO_5002200234" description="Secreted protein" evidence="2">
    <location>
        <begin position="25"/>
        <end position="118"/>
    </location>
</feature>
<sequence>MLVSFQQQLGSLIVLLWSVQVTLQQGDDSDNSSCSFISGEGCMNGVCKFCAMCLPSVCILATPYSTGDNDGSTCAVTNQPYGYDFYNYCLSSGQSSSSDYDGGDDNDNDDEGMYSRDE</sequence>
<feature type="region of interest" description="Disordered" evidence="1">
    <location>
        <begin position="94"/>
        <end position="118"/>
    </location>
</feature>
<proteinExistence type="predicted"/>
<name>A0A0C9N421_9FUNG</name>
<dbReference type="EMBL" id="DF836547">
    <property type="protein sequence ID" value="GAN09318.1"/>
    <property type="molecule type" value="Genomic_DNA"/>
</dbReference>
<gene>
    <name evidence="3" type="ORF">MAM1_0258d08843</name>
</gene>
<dbReference type="OrthoDB" id="2259910at2759"/>
<evidence type="ECO:0000256" key="1">
    <source>
        <dbReference type="SAM" id="MobiDB-lite"/>
    </source>
</evidence>
<feature type="signal peptide" evidence="2">
    <location>
        <begin position="1"/>
        <end position="24"/>
    </location>
</feature>
<dbReference type="Proteomes" id="UP000053815">
    <property type="component" value="Unassembled WGS sequence"/>
</dbReference>
<evidence type="ECO:0000313" key="3">
    <source>
        <dbReference type="EMBL" id="GAN09318.1"/>
    </source>
</evidence>